<dbReference type="MEROPS" id="A22.009"/>
<dbReference type="InterPro" id="IPR001108">
    <property type="entry name" value="Peptidase_A22A"/>
</dbReference>
<dbReference type="Pfam" id="PF01080">
    <property type="entry name" value="Presenilin"/>
    <property type="match status" value="1"/>
</dbReference>
<dbReference type="GO" id="GO:0055074">
    <property type="term" value="P:calcium ion homeostasis"/>
    <property type="evidence" value="ECO:0007669"/>
    <property type="project" value="TreeGrafter"/>
</dbReference>
<dbReference type="Proteomes" id="UP000008281">
    <property type="component" value="Unassembled WGS sequence"/>
</dbReference>
<feature type="compositionally biased region" description="Polar residues" evidence="1">
    <location>
        <begin position="16"/>
        <end position="30"/>
    </location>
</feature>
<dbReference type="GO" id="GO:0070765">
    <property type="term" value="C:gamma-secretase complex"/>
    <property type="evidence" value="ECO:0007669"/>
    <property type="project" value="TreeGrafter"/>
</dbReference>
<keyword evidence="2" id="KW-0472">Membrane</keyword>
<dbReference type="eggNOG" id="KOG2736">
    <property type="taxonomic scope" value="Eukaryota"/>
</dbReference>
<keyword evidence="2" id="KW-1133">Transmembrane helix</keyword>
<evidence type="ECO:0000313" key="3">
    <source>
        <dbReference type="EMBL" id="EFO98341.1"/>
    </source>
</evidence>
<dbReference type="GO" id="GO:0042500">
    <property type="term" value="F:aspartic endopeptidase activity, intramembrane cleaving"/>
    <property type="evidence" value="ECO:0007669"/>
    <property type="project" value="InterPro"/>
</dbReference>
<proteinExistence type="predicted"/>
<dbReference type="OrthoDB" id="20287at2759"/>
<dbReference type="AlphaFoldDB" id="E3NVH0"/>
<sequence>MSSNRGAHEGGGVGSETHTTYGTNLISNRTGAEEENQVEEAELKYGASHVIHLFVPVSLCMALVVFTMNTVTFYSQNNGRHL</sequence>
<evidence type="ECO:0000313" key="4">
    <source>
        <dbReference type="Proteomes" id="UP000008281"/>
    </source>
</evidence>
<name>E3NVH0_CAERE</name>
<dbReference type="InParanoid" id="E3NVH0"/>
<dbReference type="PANTHER" id="PTHR10202">
    <property type="entry name" value="PRESENILIN"/>
    <property type="match status" value="1"/>
</dbReference>
<dbReference type="GO" id="GO:0006509">
    <property type="term" value="P:membrane protein ectodomain proteolysis"/>
    <property type="evidence" value="ECO:0007669"/>
    <property type="project" value="TreeGrafter"/>
</dbReference>
<feature type="region of interest" description="Disordered" evidence="1">
    <location>
        <begin position="1"/>
        <end position="37"/>
    </location>
</feature>
<reference evidence="3" key="1">
    <citation type="submission" date="2007-07" db="EMBL/GenBank/DDBJ databases">
        <title>PCAP assembly of the Caenorhabditis remanei genome.</title>
        <authorList>
            <consortium name="The Caenorhabditis remanei Sequencing Consortium"/>
            <person name="Wilson R.K."/>
        </authorList>
    </citation>
    <scope>NUCLEOTIDE SEQUENCE [LARGE SCALE GENOMIC DNA]</scope>
    <source>
        <strain evidence="3">PB4641</strain>
    </source>
</reference>
<accession>E3NVH0</accession>
<feature type="transmembrane region" description="Helical" evidence="2">
    <location>
        <begin position="53"/>
        <end position="74"/>
    </location>
</feature>
<protein>
    <submittedName>
        <fullName evidence="3">Uncharacterized protein</fullName>
    </submittedName>
</protein>
<keyword evidence="4" id="KW-1185">Reference proteome</keyword>
<gene>
    <name evidence="3" type="ORF">CRE_23858</name>
</gene>
<keyword evidence="2" id="KW-0812">Transmembrane</keyword>
<dbReference type="HOGENOM" id="CLU_2560478_0_0_1"/>
<evidence type="ECO:0000256" key="2">
    <source>
        <dbReference type="SAM" id="Phobius"/>
    </source>
</evidence>
<dbReference type="GO" id="GO:0016485">
    <property type="term" value="P:protein processing"/>
    <property type="evidence" value="ECO:0007669"/>
    <property type="project" value="InterPro"/>
</dbReference>
<dbReference type="PANTHER" id="PTHR10202:SF13">
    <property type="entry name" value="PRESENILIN HOMOLOG"/>
    <property type="match status" value="1"/>
</dbReference>
<dbReference type="STRING" id="31234.E3NVH0"/>
<dbReference type="EMBL" id="DS270970">
    <property type="protein sequence ID" value="EFO98341.1"/>
    <property type="molecule type" value="Genomic_DNA"/>
</dbReference>
<evidence type="ECO:0000256" key="1">
    <source>
        <dbReference type="SAM" id="MobiDB-lite"/>
    </source>
</evidence>
<dbReference type="GO" id="GO:0007219">
    <property type="term" value="P:Notch signaling pathway"/>
    <property type="evidence" value="ECO:0007669"/>
    <property type="project" value="TreeGrafter"/>
</dbReference>
<dbReference type="GO" id="GO:0034205">
    <property type="term" value="P:amyloid-beta formation"/>
    <property type="evidence" value="ECO:0007669"/>
    <property type="project" value="TreeGrafter"/>
</dbReference>
<organism evidence="4">
    <name type="scientific">Caenorhabditis remanei</name>
    <name type="common">Caenorhabditis vulgaris</name>
    <dbReference type="NCBI Taxonomy" id="31234"/>
    <lineage>
        <taxon>Eukaryota</taxon>
        <taxon>Metazoa</taxon>
        <taxon>Ecdysozoa</taxon>
        <taxon>Nematoda</taxon>
        <taxon>Chromadorea</taxon>
        <taxon>Rhabditida</taxon>
        <taxon>Rhabditina</taxon>
        <taxon>Rhabditomorpha</taxon>
        <taxon>Rhabditoidea</taxon>
        <taxon>Rhabditidae</taxon>
        <taxon>Peloderinae</taxon>
        <taxon>Caenorhabditis</taxon>
    </lineage>
</organism>